<dbReference type="EMBL" id="GGEC01088804">
    <property type="protein sequence ID" value="MBX69288.1"/>
    <property type="molecule type" value="Transcribed_RNA"/>
</dbReference>
<reference evidence="1" key="1">
    <citation type="submission" date="2018-02" db="EMBL/GenBank/DDBJ databases">
        <title>Rhizophora mucronata_Transcriptome.</title>
        <authorList>
            <person name="Meera S.P."/>
            <person name="Sreeshan A."/>
            <person name="Augustine A."/>
        </authorList>
    </citation>
    <scope>NUCLEOTIDE SEQUENCE</scope>
    <source>
        <tissue evidence="1">Leaf</tissue>
    </source>
</reference>
<organism evidence="1">
    <name type="scientific">Rhizophora mucronata</name>
    <name type="common">Asiatic mangrove</name>
    <dbReference type="NCBI Taxonomy" id="61149"/>
    <lineage>
        <taxon>Eukaryota</taxon>
        <taxon>Viridiplantae</taxon>
        <taxon>Streptophyta</taxon>
        <taxon>Embryophyta</taxon>
        <taxon>Tracheophyta</taxon>
        <taxon>Spermatophyta</taxon>
        <taxon>Magnoliopsida</taxon>
        <taxon>eudicotyledons</taxon>
        <taxon>Gunneridae</taxon>
        <taxon>Pentapetalae</taxon>
        <taxon>rosids</taxon>
        <taxon>fabids</taxon>
        <taxon>Malpighiales</taxon>
        <taxon>Rhizophoraceae</taxon>
        <taxon>Rhizophora</taxon>
    </lineage>
</organism>
<evidence type="ECO:0000313" key="1">
    <source>
        <dbReference type="EMBL" id="MBX69288.1"/>
    </source>
</evidence>
<dbReference type="AlphaFoldDB" id="A0A2P2QQQ6"/>
<proteinExistence type="predicted"/>
<sequence>MGTKWTEGQRMVDRFKMAVDFKYK</sequence>
<protein>
    <submittedName>
        <fullName evidence="1">Uncharacterized protein</fullName>
    </submittedName>
</protein>
<name>A0A2P2QQQ6_RHIMU</name>
<accession>A0A2P2QQQ6</accession>